<feature type="transmembrane region" description="Helical" evidence="1">
    <location>
        <begin position="35"/>
        <end position="59"/>
    </location>
</feature>
<dbReference type="EMBL" id="CGIH01000010">
    <property type="protein sequence ID" value="CFX21236.1"/>
    <property type="molecule type" value="Genomic_DNA"/>
</dbReference>
<dbReference type="Proteomes" id="UP000045545">
    <property type="component" value="Unassembled WGS sequence"/>
</dbReference>
<evidence type="ECO:0000313" key="3">
    <source>
        <dbReference type="Proteomes" id="UP000045545"/>
    </source>
</evidence>
<proteinExistence type="predicted"/>
<organism evidence="2 3">
    <name type="scientific">Syntrophomonas zehnderi OL-4</name>
    <dbReference type="NCBI Taxonomy" id="690567"/>
    <lineage>
        <taxon>Bacteria</taxon>
        <taxon>Bacillati</taxon>
        <taxon>Bacillota</taxon>
        <taxon>Clostridia</taxon>
        <taxon>Eubacteriales</taxon>
        <taxon>Syntrophomonadaceae</taxon>
        <taxon>Syntrophomonas</taxon>
    </lineage>
</organism>
<keyword evidence="1" id="KW-0472">Membrane</keyword>
<dbReference type="OrthoDB" id="1846546at2"/>
<evidence type="ECO:0000256" key="1">
    <source>
        <dbReference type="SAM" id="Phobius"/>
    </source>
</evidence>
<protein>
    <submittedName>
        <fullName evidence="2">YIEGIA protein</fullName>
    </submittedName>
</protein>
<feature type="transmembrane region" description="Helical" evidence="1">
    <location>
        <begin position="130"/>
        <end position="148"/>
    </location>
</feature>
<accession>A0A0E4GA37</accession>
<keyword evidence="1" id="KW-0812">Transmembrane</keyword>
<reference evidence="2 3" key="1">
    <citation type="submission" date="2015-03" db="EMBL/GenBank/DDBJ databases">
        <authorList>
            <person name="Murphy D."/>
        </authorList>
    </citation>
    <scope>NUCLEOTIDE SEQUENCE [LARGE SCALE GENOMIC DNA]</scope>
    <source>
        <strain evidence="2 3">OL-4</strain>
    </source>
</reference>
<dbReference type="Pfam" id="PF14045">
    <property type="entry name" value="YIEGIA"/>
    <property type="match status" value="1"/>
</dbReference>
<dbReference type="InterPro" id="IPR025918">
    <property type="entry name" value="YIEGIA"/>
</dbReference>
<dbReference type="RefSeq" id="WP_046496062.1">
    <property type="nucleotide sequence ID" value="NZ_CGIH01000010.1"/>
</dbReference>
<keyword evidence="3" id="KW-1185">Reference proteome</keyword>
<keyword evidence="1" id="KW-1133">Transmembrane helix</keyword>
<dbReference type="STRING" id="690567.793"/>
<evidence type="ECO:0000313" key="2">
    <source>
        <dbReference type="EMBL" id="CFX21236.1"/>
    </source>
</evidence>
<name>A0A0E4GA37_9FIRM</name>
<sequence length="296" mass="32345">MQDYGVVILIGVLTGFVDRWVMLRNDYRNYPTYPHGHLTHLTMGFIAAGLGAVAVPALAKPDYVAITFLALAAQHFREIRNMERESLGKLEETKIIKRGTDYIEGIAKVFEARNYLVILAALLSSGATQIWGWPYGIAVALVCILLSLKLMAGAKMGDIADFKQGKLHFSGSLLMVEDVVIMNVGLPATREKILAEGLGIIIHPHDDNARLTIDSPGQRMAMIHDVVSILGSKVDISEPELMPMARKHVDKGYLAFFIVANEPDIESVIAVIKRVPVLETSQATVLSSLAGRKAAD</sequence>
<dbReference type="AlphaFoldDB" id="A0A0E4GA37"/>
<gene>
    <name evidence="2" type="ORF">793</name>
</gene>
<feature type="transmembrane region" description="Helical" evidence="1">
    <location>
        <begin position="6"/>
        <end position="23"/>
    </location>
</feature>